<evidence type="ECO:0000313" key="2">
    <source>
        <dbReference type="Proteomes" id="UP001521785"/>
    </source>
</evidence>
<keyword evidence="2" id="KW-1185">Reference proteome</keyword>
<accession>A0ABR3RE13</accession>
<dbReference type="Proteomes" id="UP001521785">
    <property type="component" value="Unassembled WGS sequence"/>
</dbReference>
<comment type="caution">
    <text evidence="1">The sequence shown here is derived from an EMBL/GenBank/DDBJ whole genome shotgun (WGS) entry which is preliminary data.</text>
</comment>
<organism evidence="1 2">
    <name type="scientific">Paraconiothyrium brasiliense</name>
    <dbReference type="NCBI Taxonomy" id="300254"/>
    <lineage>
        <taxon>Eukaryota</taxon>
        <taxon>Fungi</taxon>
        <taxon>Dikarya</taxon>
        <taxon>Ascomycota</taxon>
        <taxon>Pezizomycotina</taxon>
        <taxon>Dothideomycetes</taxon>
        <taxon>Pleosporomycetidae</taxon>
        <taxon>Pleosporales</taxon>
        <taxon>Massarineae</taxon>
        <taxon>Didymosphaeriaceae</taxon>
        <taxon>Paraconiothyrium</taxon>
    </lineage>
</organism>
<dbReference type="EMBL" id="JAKJXO020000007">
    <property type="protein sequence ID" value="KAL1602641.1"/>
    <property type="molecule type" value="Genomic_DNA"/>
</dbReference>
<name>A0ABR3RE13_9PLEO</name>
<sequence>MVTQHKKGQFNLPGENTEDSHNVQIYIGWGDNHKKWKVSRELAFRSNRFRAQWQTMLKGAGIVHLEIPKEAGVEDTELYICFVQCRISNLSYKLSDNSAEATDRFYHDLARIYILSHSKKLNDKETRNDVVKAMVWVSQQKCDKGYSKPPPGQVVRDLYNHTSEGHEMRVLLVDIWTHVNHDQVEKDFEHFPKAFVMDLITSILQQPAVATSAFLKQLLVQSLKTSGGTDKIPRIVEAADPYLEE</sequence>
<proteinExistence type="predicted"/>
<reference evidence="1 2" key="1">
    <citation type="submission" date="2024-02" db="EMBL/GenBank/DDBJ databases">
        <title>De novo assembly and annotation of 12 fungi associated with fruit tree decline syndrome in Ontario, Canada.</title>
        <authorList>
            <person name="Sulman M."/>
            <person name="Ellouze W."/>
            <person name="Ilyukhin E."/>
        </authorList>
    </citation>
    <scope>NUCLEOTIDE SEQUENCE [LARGE SCALE GENOMIC DNA]</scope>
    <source>
        <strain evidence="1 2">M42-189</strain>
    </source>
</reference>
<evidence type="ECO:0000313" key="1">
    <source>
        <dbReference type="EMBL" id="KAL1602641.1"/>
    </source>
</evidence>
<gene>
    <name evidence="1" type="ORF">SLS60_006058</name>
</gene>
<protein>
    <submittedName>
        <fullName evidence="1">Uncharacterized protein</fullName>
    </submittedName>
</protein>